<dbReference type="Proteomes" id="UP000732193">
    <property type="component" value="Unassembled WGS sequence"/>
</dbReference>
<evidence type="ECO:0000256" key="4">
    <source>
        <dbReference type="PROSITE-ProRule" id="PRU00335"/>
    </source>
</evidence>
<protein>
    <submittedName>
        <fullName evidence="6">TetR/AcrR family transcriptional regulator</fullName>
    </submittedName>
</protein>
<dbReference type="Pfam" id="PF00440">
    <property type="entry name" value="TetR_N"/>
    <property type="match status" value="1"/>
</dbReference>
<dbReference type="Gene3D" id="1.10.357.10">
    <property type="entry name" value="Tetracycline Repressor, domain 2"/>
    <property type="match status" value="1"/>
</dbReference>
<keyword evidence="3" id="KW-0804">Transcription</keyword>
<dbReference type="InterPro" id="IPR036271">
    <property type="entry name" value="Tet_transcr_reg_TetR-rel_C_sf"/>
</dbReference>
<sequence>MSEQTKSDLKRQHILDTGRALVIKHGFGGVGIARLLSECNIPKGSFYYYFASKDAFGQALLQDYVHDYLSRIDTLFTDAGTAYAKLDKFWSAWLAQAGSEGIATQCLVVKLGAEVADLSEDMRIILDDGVDKLVTRIANLLRDGVQDGTVRSFADPDATARMLYAKWLGAAILAKLSRTQTPLEQALAETSSHLSPHNT</sequence>
<evidence type="ECO:0000259" key="5">
    <source>
        <dbReference type="PROSITE" id="PS50977"/>
    </source>
</evidence>
<dbReference type="PANTHER" id="PTHR47506">
    <property type="entry name" value="TRANSCRIPTIONAL REGULATORY PROTEIN"/>
    <property type="match status" value="1"/>
</dbReference>
<dbReference type="PROSITE" id="PS50977">
    <property type="entry name" value="HTH_TETR_2"/>
    <property type="match status" value="1"/>
</dbReference>
<evidence type="ECO:0000256" key="2">
    <source>
        <dbReference type="ARBA" id="ARBA00023125"/>
    </source>
</evidence>
<dbReference type="RefSeq" id="WP_064222773.1">
    <property type="nucleotide sequence ID" value="NZ_CANKZB010000003.1"/>
</dbReference>
<evidence type="ECO:0000313" key="7">
    <source>
        <dbReference type="Proteomes" id="UP000732193"/>
    </source>
</evidence>
<dbReference type="InterPro" id="IPR001647">
    <property type="entry name" value="HTH_TetR"/>
</dbReference>
<dbReference type="PANTHER" id="PTHR47506:SF6">
    <property type="entry name" value="HTH-TYPE TRANSCRIPTIONAL REPRESSOR NEMR"/>
    <property type="match status" value="1"/>
</dbReference>
<organism evidence="6 7">
    <name type="scientific">Sulfitobacter geojensis</name>
    <dbReference type="NCBI Taxonomy" id="1342299"/>
    <lineage>
        <taxon>Bacteria</taxon>
        <taxon>Pseudomonadati</taxon>
        <taxon>Pseudomonadota</taxon>
        <taxon>Alphaproteobacteria</taxon>
        <taxon>Rhodobacterales</taxon>
        <taxon>Roseobacteraceae</taxon>
        <taxon>Sulfitobacter</taxon>
    </lineage>
</organism>
<evidence type="ECO:0000313" key="6">
    <source>
        <dbReference type="EMBL" id="MBM1714191.1"/>
    </source>
</evidence>
<keyword evidence="2 4" id="KW-0238">DNA-binding</keyword>
<keyword evidence="1" id="KW-0805">Transcription regulation</keyword>
<dbReference type="SUPFAM" id="SSF46689">
    <property type="entry name" value="Homeodomain-like"/>
    <property type="match status" value="1"/>
</dbReference>
<gene>
    <name evidence="6" type="ORF">JQV55_11490</name>
</gene>
<comment type="caution">
    <text evidence="6">The sequence shown here is derived from an EMBL/GenBank/DDBJ whole genome shotgun (WGS) entry which is preliminary data.</text>
</comment>
<dbReference type="SUPFAM" id="SSF48498">
    <property type="entry name" value="Tetracyclin repressor-like, C-terminal domain"/>
    <property type="match status" value="1"/>
</dbReference>
<keyword evidence="7" id="KW-1185">Reference proteome</keyword>
<feature type="DNA-binding region" description="H-T-H motif" evidence="4">
    <location>
        <begin position="31"/>
        <end position="50"/>
    </location>
</feature>
<evidence type="ECO:0000256" key="1">
    <source>
        <dbReference type="ARBA" id="ARBA00023015"/>
    </source>
</evidence>
<dbReference type="AlphaFoldDB" id="A0AAE2VYH1"/>
<dbReference type="Pfam" id="PF16925">
    <property type="entry name" value="TetR_C_13"/>
    <property type="match status" value="1"/>
</dbReference>
<dbReference type="InterPro" id="IPR009057">
    <property type="entry name" value="Homeodomain-like_sf"/>
</dbReference>
<name>A0AAE2VYH1_9RHOB</name>
<proteinExistence type="predicted"/>
<dbReference type="EMBL" id="JAFBRM010000002">
    <property type="protein sequence ID" value="MBM1714191.1"/>
    <property type="molecule type" value="Genomic_DNA"/>
</dbReference>
<evidence type="ECO:0000256" key="3">
    <source>
        <dbReference type="ARBA" id="ARBA00023163"/>
    </source>
</evidence>
<dbReference type="InterPro" id="IPR011075">
    <property type="entry name" value="TetR_C"/>
</dbReference>
<accession>A0AAE2VYH1</accession>
<dbReference type="GO" id="GO:0003677">
    <property type="term" value="F:DNA binding"/>
    <property type="evidence" value="ECO:0007669"/>
    <property type="project" value="UniProtKB-UniRule"/>
</dbReference>
<reference evidence="6 7" key="1">
    <citation type="submission" date="2021-01" db="EMBL/GenBank/DDBJ databases">
        <title>Diatom-associated Roseobacters Show Island Model of Population Structure.</title>
        <authorList>
            <person name="Qu L."/>
            <person name="Feng X."/>
            <person name="Chen Y."/>
            <person name="Li L."/>
            <person name="Wang X."/>
            <person name="Hu Z."/>
            <person name="Wang H."/>
            <person name="Luo H."/>
        </authorList>
    </citation>
    <scope>NUCLEOTIDE SEQUENCE [LARGE SCALE GENOMIC DNA]</scope>
    <source>
        <strain evidence="6 7">TR60-84</strain>
    </source>
</reference>
<feature type="domain" description="HTH tetR-type" evidence="5">
    <location>
        <begin position="8"/>
        <end position="68"/>
    </location>
</feature>